<dbReference type="Gene3D" id="3.30.70.100">
    <property type="match status" value="1"/>
</dbReference>
<keyword evidence="2" id="KW-1185">Reference proteome</keyword>
<dbReference type="RefSeq" id="WP_106447835.1">
    <property type="nucleotide sequence ID" value="NZ_CP027669.1"/>
</dbReference>
<reference evidence="1 2" key="1">
    <citation type="submission" date="2018-03" db="EMBL/GenBank/DDBJ databases">
        <title>Genome sequencing of Simplicispira sp.</title>
        <authorList>
            <person name="Kim S.-J."/>
            <person name="Heo J."/>
            <person name="Kwon S.-W."/>
        </authorList>
    </citation>
    <scope>NUCLEOTIDE SEQUENCE [LARGE SCALE GENOMIC DNA]</scope>
    <source>
        <strain evidence="1 2">SC1-8</strain>
    </source>
</reference>
<organism evidence="1 2">
    <name type="scientific">Simplicispira suum</name>
    <dbReference type="NCBI Taxonomy" id="2109915"/>
    <lineage>
        <taxon>Bacteria</taxon>
        <taxon>Pseudomonadati</taxon>
        <taxon>Pseudomonadota</taxon>
        <taxon>Betaproteobacteria</taxon>
        <taxon>Burkholderiales</taxon>
        <taxon>Comamonadaceae</taxon>
        <taxon>Simplicispira</taxon>
    </lineage>
</organism>
<protein>
    <recommendedName>
        <fullName evidence="3">ABM domain-containing protein</fullName>
    </recommendedName>
</protein>
<dbReference type="SUPFAM" id="SSF54909">
    <property type="entry name" value="Dimeric alpha+beta barrel"/>
    <property type="match status" value="1"/>
</dbReference>
<accession>A0A2S0N3Y9</accession>
<name>A0A2S0N3Y9_9BURK</name>
<dbReference type="AlphaFoldDB" id="A0A2S0N3Y9"/>
<dbReference type="OrthoDB" id="8905987at2"/>
<sequence length="99" mass="10767">MIAFVRVASVKPGKQVAAMAFAKEIAGFLKSSHHLDVEVLRPVGGNPQRIAWSTRYADMAAMEALSAKMTSDPKYWELVNGAADCFIAGSMHDGIWQTL</sequence>
<gene>
    <name evidence="1" type="ORF">C6571_17555</name>
</gene>
<dbReference type="InterPro" id="IPR011008">
    <property type="entry name" value="Dimeric_a/b-barrel"/>
</dbReference>
<dbReference type="Proteomes" id="UP000239326">
    <property type="component" value="Chromosome"/>
</dbReference>
<dbReference type="EMBL" id="CP027669">
    <property type="protein sequence ID" value="AVO42860.1"/>
    <property type="molecule type" value="Genomic_DNA"/>
</dbReference>
<evidence type="ECO:0008006" key="3">
    <source>
        <dbReference type="Google" id="ProtNLM"/>
    </source>
</evidence>
<proteinExistence type="predicted"/>
<evidence type="ECO:0000313" key="2">
    <source>
        <dbReference type="Proteomes" id="UP000239326"/>
    </source>
</evidence>
<dbReference type="KEGG" id="simp:C6571_17555"/>
<evidence type="ECO:0000313" key="1">
    <source>
        <dbReference type="EMBL" id="AVO42860.1"/>
    </source>
</evidence>